<evidence type="ECO:0000256" key="1">
    <source>
        <dbReference type="SAM" id="MobiDB-lite"/>
    </source>
</evidence>
<dbReference type="Proteomes" id="UP000435910">
    <property type="component" value="Unassembled WGS sequence"/>
</dbReference>
<organism evidence="2 3">
    <name type="scientific">Bacillus licheniformis</name>
    <dbReference type="NCBI Taxonomy" id="1402"/>
    <lineage>
        <taxon>Bacteria</taxon>
        <taxon>Bacillati</taxon>
        <taxon>Bacillota</taxon>
        <taxon>Bacilli</taxon>
        <taxon>Bacillales</taxon>
        <taxon>Bacillaceae</taxon>
        <taxon>Bacillus</taxon>
    </lineage>
</organism>
<proteinExistence type="predicted"/>
<feature type="region of interest" description="Disordered" evidence="1">
    <location>
        <begin position="116"/>
        <end position="135"/>
    </location>
</feature>
<comment type="caution">
    <text evidence="2">The sequence shown here is derived from an EMBL/GenBank/DDBJ whole genome shotgun (WGS) entry which is preliminary data.</text>
</comment>
<gene>
    <name evidence="2" type="ORF">CHCC16736_4207</name>
</gene>
<accession>A0A8B5Y9S5</accession>
<protein>
    <submittedName>
        <fullName evidence="2">Uncharacterized protein</fullName>
    </submittedName>
</protein>
<dbReference type="AlphaFoldDB" id="A0A8B5Y9S5"/>
<feature type="compositionally biased region" description="Polar residues" evidence="1">
    <location>
        <begin position="117"/>
        <end position="135"/>
    </location>
</feature>
<dbReference type="RefSeq" id="WP_095233953.1">
    <property type="nucleotide sequence ID" value="NZ_CAMFKN010000002.1"/>
</dbReference>
<evidence type="ECO:0000313" key="2">
    <source>
        <dbReference type="EMBL" id="TWL25324.1"/>
    </source>
</evidence>
<name>A0A8B5Y9S5_BACLI</name>
<sequence>MGRGNANFEKALYEASNGKMLEMQAENVTEEMKARRQIFYCPTPKCEAKLSHNKGRGKNPKPYFFLRKLPNGEKNTHAKGCKFYILDEYVDIEETVKIRNKYDGVKWEVPLEDGDYPQSNTNKSKTNVPTIQPSRNKNISYSRSIKPNIMRINNTRACLALRNELIHEEAEIRQKINQELKDQGILYNTYLYDKLLMDIKNMSYKKAFYVLGYLWISEWKHFKNSENPHFLLRGANKQIAKCHFAKDDVQYDVSDLTWDMQKNIKTDSKARRSTFVAVKAAVRGTEVLNVNGKEIEVSSLTIYEIGTEDD</sequence>
<evidence type="ECO:0000313" key="3">
    <source>
        <dbReference type="Proteomes" id="UP000435910"/>
    </source>
</evidence>
<reference evidence="2 3" key="1">
    <citation type="submission" date="2019-06" db="EMBL/GenBank/DDBJ databases">
        <title>Genome sequence analysis of &gt;100 Bacillus licheniformis strains suggests intrinsic resistance to this species.</title>
        <authorList>
            <person name="Wels M."/>
            <person name="Siezen R.J."/>
            <person name="Johansen E."/>
            <person name="Stuer-Lauridsen B."/>
            <person name="Bjerre K."/>
            <person name="Nielsen B.K.K."/>
        </authorList>
    </citation>
    <scope>NUCLEOTIDE SEQUENCE [LARGE SCALE GENOMIC DNA]</scope>
    <source>
        <strain evidence="2 3">BAC-16736</strain>
    </source>
</reference>
<dbReference type="EMBL" id="NILC01000026">
    <property type="protein sequence ID" value="TWL25324.1"/>
    <property type="molecule type" value="Genomic_DNA"/>
</dbReference>